<dbReference type="PANTHER" id="PTHR21354">
    <property type="entry name" value="ZINC FINGER PROTEIN 511"/>
    <property type="match status" value="1"/>
</dbReference>
<evidence type="ECO:0000259" key="1">
    <source>
        <dbReference type="PROSITE" id="PS00028"/>
    </source>
</evidence>
<dbReference type="PANTHER" id="PTHR21354:SF0">
    <property type="entry name" value="ZINC FINGER PROTEIN 511"/>
    <property type="match status" value="1"/>
</dbReference>
<evidence type="ECO:0000313" key="3">
    <source>
        <dbReference type="Proteomes" id="UP000094801"/>
    </source>
</evidence>
<dbReference type="InterPro" id="IPR013087">
    <property type="entry name" value="Znf_C2H2_type"/>
</dbReference>
<sequence length="158" mass="18306">MSKRQREGDDFEDYDQTEEAAIVRLPTNPQPIICTLPPQCSITPHMFLDERSFESHYLSEHSNVCSECHKNFPNEHLLNLHIDENHNPILKIQLEQGLAVFHCFVPGCDKVCSTHKKRRLHLVDKHGYPKDFIFSIVDTGIKPGQNSLIKRYTRIDPD</sequence>
<keyword evidence="3" id="KW-1185">Reference proteome</keyword>
<accession>A0A1E4T3X5</accession>
<proteinExistence type="predicted"/>
<reference evidence="3" key="1">
    <citation type="submission" date="2016-04" db="EMBL/GenBank/DDBJ databases">
        <title>Comparative genomics of biotechnologically important yeasts.</title>
        <authorList>
            <consortium name="DOE Joint Genome Institute"/>
            <person name="Riley R."/>
            <person name="Haridas S."/>
            <person name="Wolfe K.H."/>
            <person name="Lopes M.R."/>
            <person name="Hittinger C.T."/>
            <person name="Goker M."/>
            <person name="Salamov A."/>
            <person name="Wisecaver J."/>
            <person name="Long T.M."/>
            <person name="Aerts A.L."/>
            <person name="Barry K."/>
            <person name="Choi C."/>
            <person name="Clum A."/>
            <person name="Coughlan A.Y."/>
            <person name="Deshpande S."/>
            <person name="Douglass A.P."/>
            <person name="Hanson S.J."/>
            <person name="Klenk H.-P."/>
            <person name="Labutti K."/>
            <person name="Lapidus A."/>
            <person name="Lindquist E."/>
            <person name="Lipzen A."/>
            <person name="Meier-Kolthoff J.P."/>
            <person name="Ohm R.A."/>
            <person name="Otillar R.P."/>
            <person name="Pangilinan J."/>
            <person name="Peng Y."/>
            <person name="Rokas A."/>
            <person name="Rosa C.A."/>
            <person name="Scheuner C."/>
            <person name="Sibirny A.A."/>
            <person name="Slot J.C."/>
            <person name="Stielow J.B."/>
            <person name="Sun H."/>
            <person name="Kurtzman C.P."/>
            <person name="Blackwell M."/>
            <person name="Grigoriev I.V."/>
            <person name="Jeffries T.W."/>
        </authorList>
    </citation>
    <scope>NUCLEOTIDE SEQUENCE [LARGE SCALE GENOMIC DNA]</scope>
    <source>
        <strain evidence="3">NRRL YB-2248</strain>
    </source>
</reference>
<dbReference type="Proteomes" id="UP000094801">
    <property type="component" value="Unassembled WGS sequence"/>
</dbReference>
<gene>
    <name evidence="2" type="ORF">CANARDRAFT_27670</name>
</gene>
<name>A0A1E4T3X5_9ASCO</name>
<dbReference type="PROSITE" id="PS00028">
    <property type="entry name" value="ZINC_FINGER_C2H2_1"/>
    <property type="match status" value="1"/>
</dbReference>
<dbReference type="SMART" id="SM00355">
    <property type="entry name" value="ZnF_C2H2"/>
    <property type="match status" value="3"/>
</dbReference>
<organism evidence="2 3">
    <name type="scientific">[Candida] arabinofermentans NRRL YB-2248</name>
    <dbReference type="NCBI Taxonomy" id="983967"/>
    <lineage>
        <taxon>Eukaryota</taxon>
        <taxon>Fungi</taxon>
        <taxon>Dikarya</taxon>
        <taxon>Ascomycota</taxon>
        <taxon>Saccharomycotina</taxon>
        <taxon>Pichiomycetes</taxon>
        <taxon>Pichiales</taxon>
        <taxon>Pichiaceae</taxon>
        <taxon>Ogataea</taxon>
        <taxon>Ogataea/Candida clade</taxon>
    </lineage>
</organism>
<dbReference type="AlphaFoldDB" id="A0A1E4T3X5"/>
<feature type="domain" description="C2H2-type" evidence="1">
    <location>
        <begin position="65"/>
        <end position="86"/>
    </location>
</feature>
<dbReference type="EMBL" id="KV453850">
    <property type="protein sequence ID" value="ODV86466.1"/>
    <property type="molecule type" value="Genomic_DNA"/>
</dbReference>
<protein>
    <recommendedName>
        <fullName evidence="1">C2H2-type domain-containing protein</fullName>
    </recommendedName>
</protein>
<dbReference type="OrthoDB" id="18440at2759"/>
<dbReference type="InterPro" id="IPR039258">
    <property type="entry name" value="ZNF511"/>
</dbReference>
<evidence type="ECO:0000313" key="2">
    <source>
        <dbReference type="EMBL" id="ODV86466.1"/>
    </source>
</evidence>